<dbReference type="InterPro" id="IPR023346">
    <property type="entry name" value="Lysozyme-like_dom_sf"/>
</dbReference>
<gene>
    <name evidence="2" type="ORF">N1032_23570</name>
</gene>
<comment type="caution">
    <text evidence="2">The sequence shown here is derived from an EMBL/GenBank/DDBJ whole genome shotgun (WGS) entry which is preliminary data.</text>
</comment>
<evidence type="ECO:0000313" key="2">
    <source>
        <dbReference type="EMBL" id="MCS5736714.1"/>
    </source>
</evidence>
<feature type="non-terminal residue" evidence="2">
    <location>
        <position position="152"/>
    </location>
</feature>
<accession>A0ABT2H9U6</accession>
<dbReference type="PANTHER" id="PTHR37423:SF2">
    <property type="entry name" value="MEMBRANE-BOUND LYTIC MUREIN TRANSGLYCOSYLASE C"/>
    <property type="match status" value="1"/>
</dbReference>
<dbReference type="PANTHER" id="PTHR37423">
    <property type="entry name" value="SOLUBLE LYTIC MUREIN TRANSGLYCOSYLASE-RELATED"/>
    <property type="match status" value="1"/>
</dbReference>
<dbReference type="SUPFAM" id="SSF53955">
    <property type="entry name" value="Lysozyme-like"/>
    <property type="match status" value="1"/>
</dbReference>
<keyword evidence="3" id="KW-1185">Reference proteome</keyword>
<evidence type="ECO:0000259" key="1">
    <source>
        <dbReference type="Pfam" id="PF01464"/>
    </source>
</evidence>
<reference evidence="2" key="1">
    <citation type="submission" date="2022-08" db="EMBL/GenBank/DDBJ databases">
        <authorList>
            <person name="Deng Y."/>
            <person name="Han X.-F."/>
            <person name="Zhang Y.-Q."/>
        </authorList>
    </citation>
    <scope>NUCLEOTIDE SEQUENCE</scope>
    <source>
        <strain evidence="2">CPCC 203386</strain>
    </source>
</reference>
<dbReference type="InterPro" id="IPR008258">
    <property type="entry name" value="Transglycosylase_SLT_dom_1"/>
</dbReference>
<proteinExistence type="predicted"/>
<dbReference type="RefSeq" id="WP_259542801.1">
    <property type="nucleotide sequence ID" value="NZ_JANLCJ010000131.1"/>
</dbReference>
<name>A0ABT2H9U6_9MICO</name>
<organism evidence="2 3">
    <name type="scientific">Herbiconiux daphne</name>
    <dbReference type="NCBI Taxonomy" id="2970914"/>
    <lineage>
        <taxon>Bacteria</taxon>
        <taxon>Bacillati</taxon>
        <taxon>Actinomycetota</taxon>
        <taxon>Actinomycetes</taxon>
        <taxon>Micrococcales</taxon>
        <taxon>Microbacteriaceae</taxon>
        <taxon>Herbiconiux</taxon>
    </lineage>
</organism>
<dbReference type="Pfam" id="PF01464">
    <property type="entry name" value="SLT"/>
    <property type="match status" value="1"/>
</dbReference>
<evidence type="ECO:0000313" key="3">
    <source>
        <dbReference type="Proteomes" id="UP001165586"/>
    </source>
</evidence>
<sequence length="152" mass="16360">MFYNKDAKSPFDSLFTKHAQTNGLRYDFLRNIAQIESGYRADARPPIDKKTGKRASSATGVMQLISGTGKEVGLLTEADFLDPDKNIGGGAKYLARMLKASGGNEMRAALAYHSGPGSADIKAFDRGEYDKISPAGKDYLQKVSGNAIGDPH</sequence>
<dbReference type="Proteomes" id="UP001165586">
    <property type="component" value="Unassembled WGS sequence"/>
</dbReference>
<feature type="domain" description="Transglycosylase SLT" evidence="1">
    <location>
        <begin position="14"/>
        <end position="119"/>
    </location>
</feature>
<dbReference type="EMBL" id="JANLCJ010000131">
    <property type="protein sequence ID" value="MCS5736714.1"/>
    <property type="molecule type" value="Genomic_DNA"/>
</dbReference>
<dbReference type="Gene3D" id="1.10.530.10">
    <property type="match status" value="1"/>
</dbReference>
<dbReference type="CDD" id="cd00254">
    <property type="entry name" value="LT-like"/>
    <property type="match status" value="1"/>
</dbReference>
<protein>
    <submittedName>
        <fullName evidence="2">Transglycosylase SLT domain-containing protein</fullName>
    </submittedName>
</protein>